<sequence length="107" mass="13068">MMEQSQQFEEYQKRKLLEAQQFIRDYQKMQEAKKQQQVQTYQKPTVPPTPRPKPKPVQTYTDKYHIKHHLELQDQILSGINPKEYSDIPRGIKTYARRKRYEVYQIL</sequence>
<accession>A0A9R0EX09</accession>
<dbReference type="GeneID" id="118262780"/>
<keyword evidence="2" id="KW-1185">Reference proteome</keyword>
<dbReference type="RefSeq" id="XP_050553305.1">
    <property type="nucleotide sequence ID" value="XM_050697348.1"/>
</dbReference>
<organism evidence="2 3">
    <name type="scientific">Spodoptera frugiperda</name>
    <name type="common">Fall armyworm</name>
    <dbReference type="NCBI Taxonomy" id="7108"/>
    <lineage>
        <taxon>Eukaryota</taxon>
        <taxon>Metazoa</taxon>
        <taxon>Ecdysozoa</taxon>
        <taxon>Arthropoda</taxon>
        <taxon>Hexapoda</taxon>
        <taxon>Insecta</taxon>
        <taxon>Pterygota</taxon>
        <taxon>Neoptera</taxon>
        <taxon>Endopterygota</taxon>
        <taxon>Lepidoptera</taxon>
        <taxon>Glossata</taxon>
        <taxon>Ditrysia</taxon>
        <taxon>Noctuoidea</taxon>
        <taxon>Noctuidae</taxon>
        <taxon>Amphipyrinae</taxon>
        <taxon>Spodoptera</taxon>
    </lineage>
</organism>
<evidence type="ECO:0000256" key="1">
    <source>
        <dbReference type="SAM" id="MobiDB-lite"/>
    </source>
</evidence>
<dbReference type="AlphaFoldDB" id="A0A9R0EX09"/>
<reference evidence="3" key="1">
    <citation type="submission" date="2025-08" db="UniProtKB">
        <authorList>
            <consortium name="RefSeq"/>
        </authorList>
    </citation>
    <scope>IDENTIFICATION</scope>
    <source>
        <tissue evidence="3">Whole larval tissue</tissue>
    </source>
</reference>
<proteinExistence type="predicted"/>
<feature type="region of interest" description="Disordered" evidence="1">
    <location>
        <begin position="28"/>
        <end position="58"/>
    </location>
</feature>
<evidence type="ECO:0000313" key="2">
    <source>
        <dbReference type="Proteomes" id="UP000829999"/>
    </source>
</evidence>
<gene>
    <name evidence="3" type="primary">LOC118262780</name>
</gene>
<dbReference type="OrthoDB" id="10492684at2759"/>
<evidence type="ECO:0000313" key="3">
    <source>
        <dbReference type="RefSeq" id="XP_050553305.1"/>
    </source>
</evidence>
<protein>
    <submittedName>
        <fullName evidence="3">Uncharacterized protein LOC118262780</fullName>
    </submittedName>
</protein>
<dbReference type="Proteomes" id="UP000829999">
    <property type="component" value="Chromosome 12"/>
</dbReference>
<name>A0A9R0EX09_SPOFR</name>